<comment type="similarity">
    <text evidence="1">Belongs to the plant acyltransferase family.</text>
</comment>
<dbReference type="PANTHER" id="PTHR31623:SF17">
    <property type="entry name" value="F21J9.9"/>
    <property type="match status" value="1"/>
</dbReference>
<dbReference type="OrthoDB" id="1746869at2759"/>
<keyword evidence="2" id="KW-0808">Transferase</keyword>
<dbReference type="AlphaFoldDB" id="A0A8K0HS64"/>
<dbReference type="GO" id="GO:0016746">
    <property type="term" value="F:acyltransferase activity"/>
    <property type="evidence" value="ECO:0007669"/>
    <property type="project" value="UniProtKB-KW"/>
</dbReference>
<dbReference type="Gene3D" id="3.30.559.10">
    <property type="entry name" value="Chloramphenicol acetyltransferase-like domain"/>
    <property type="match status" value="2"/>
</dbReference>
<sequence>MDTDMKVEVIYREKIKPSSPTSHHLSTFKLCLIDQLAPVMYIPIILFYPFSSGLPNDLESIAHKANHLKKTLQFIGAEPESKEASKGPLLVVQVTFFECGGMSIGISISHKIADASTLHTFLNSWVATTLGSREAVLPEFKAASLLPPSEPPALNKIPGQCRTRRFVFNPEKMAALRCKSASETVKTQLESKQYVRSFGNP</sequence>
<keyword evidence="5" id="KW-1185">Reference proteome</keyword>
<keyword evidence="3" id="KW-0012">Acyltransferase</keyword>
<dbReference type="Proteomes" id="UP000796880">
    <property type="component" value="Unassembled WGS sequence"/>
</dbReference>
<dbReference type="PANTHER" id="PTHR31623">
    <property type="entry name" value="F21J9.9"/>
    <property type="match status" value="1"/>
</dbReference>
<name>A0A8K0HS64_9ROSA</name>
<evidence type="ECO:0000313" key="4">
    <source>
        <dbReference type="EMBL" id="KAF3456569.1"/>
    </source>
</evidence>
<evidence type="ECO:0000256" key="3">
    <source>
        <dbReference type="ARBA" id="ARBA00023315"/>
    </source>
</evidence>
<accession>A0A8K0HS64</accession>
<proteinExistence type="inferred from homology"/>
<organism evidence="4 5">
    <name type="scientific">Rhamnella rubrinervis</name>
    <dbReference type="NCBI Taxonomy" id="2594499"/>
    <lineage>
        <taxon>Eukaryota</taxon>
        <taxon>Viridiplantae</taxon>
        <taxon>Streptophyta</taxon>
        <taxon>Embryophyta</taxon>
        <taxon>Tracheophyta</taxon>
        <taxon>Spermatophyta</taxon>
        <taxon>Magnoliopsida</taxon>
        <taxon>eudicotyledons</taxon>
        <taxon>Gunneridae</taxon>
        <taxon>Pentapetalae</taxon>
        <taxon>rosids</taxon>
        <taxon>fabids</taxon>
        <taxon>Rosales</taxon>
        <taxon>Rhamnaceae</taxon>
        <taxon>rhamnoid group</taxon>
        <taxon>Rhamneae</taxon>
        <taxon>Rhamnella</taxon>
    </lineage>
</organism>
<dbReference type="EMBL" id="VOIH02000001">
    <property type="protein sequence ID" value="KAF3456569.1"/>
    <property type="molecule type" value="Genomic_DNA"/>
</dbReference>
<comment type="caution">
    <text evidence="4">The sequence shown here is derived from an EMBL/GenBank/DDBJ whole genome shotgun (WGS) entry which is preliminary data.</text>
</comment>
<evidence type="ECO:0000256" key="1">
    <source>
        <dbReference type="ARBA" id="ARBA00009861"/>
    </source>
</evidence>
<dbReference type="InterPro" id="IPR023213">
    <property type="entry name" value="CAT-like_dom_sf"/>
</dbReference>
<protein>
    <submittedName>
        <fullName evidence="4">Uncharacterized protein</fullName>
    </submittedName>
</protein>
<gene>
    <name evidence="4" type="ORF">FNV43_RR01223</name>
</gene>
<evidence type="ECO:0000256" key="2">
    <source>
        <dbReference type="ARBA" id="ARBA00022679"/>
    </source>
</evidence>
<evidence type="ECO:0000313" key="5">
    <source>
        <dbReference type="Proteomes" id="UP000796880"/>
    </source>
</evidence>
<reference evidence="4" key="1">
    <citation type="submission" date="2020-03" db="EMBL/GenBank/DDBJ databases">
        <title>A high-quality chromosome-level genome assembly of a woody plant with both climbing and erect habits, Rhamnella rubrinervis.</title>
        <authorList>
            <person name="Lu Z."/>
            <person name="Yang Y."/>
            <person name="Zhu X."/>
            <person name="Sun Y."/>
        </authorList>
    </citation>
    <scope>NUCLEOTIDE SEQUENCE</scope>
    <source>
        <strain evidence="4">BYM</strain>
        <tissue evidence="4">Leaf</tissue>
    </source>
</reference>
<dbReference type="Pfam" id="PF02458">
    <property type="entry name" value="Transferase"/>
    <property type="match status" value="2"/>
</dbReference>